<dbReference type="Proteomes" id="UP000887576">
    <property type="component" value="Unplaced"/>
</dbReference>
<evidence type="ECO:0000313" key="2">
    <source>
        <dbReference type="WBParaSite" id="JU765_v2.g4661.t1"/>
    </source>
</evidence>
<organism evidence="1 2">
    <name type="scientific">Panagrolaimus sp. JU765</name>
    <dbReference type="NCBI Taxonomy" id="591449"/>
    <lineage>
        <taxon>Eukaryota</taxon>
        <taxon>Metazoa</taxon>
        <taxon>Ecdysozoa</taxon>
        <taxon>Nematoda</taxon>
        <taxon>Chromadorea</taxon>
        <taxon>Rhabditida</taxon>
        <taxon>Tylenchina</taxon>
        <taxon>Panagrolaimomorpha</taxon>
        <taxon>Panagrolaimoidea</taxon>
        <taxon>Panagrolaimidae</taxon>
        <taxon>Panagrolaimus</taxon>
    </lineage>
</organism>
<sequence length="238" mass="27075">MHCFAKYGTRLEYHSVDKTPRAYKTFKVYVDQVITPDDSCRKLPGESECFCCRNQDIALLHLTEDLEFDEKVGKICLSNDLEEKEETGRVVIGWGVDPMKNATTNILQEVVVPIQDSEEFCGNNTHEKEICAGGLMKGTGKGDSGGPLMMIKNNKWFLHGITSRGDYNHTENGMIKDRASYTDVTKWCSFIEEKTGVACLKNEKNYFENEQKSNGSKFSGIFFGLIFLFFFKFDFLNV</sequence>
<reference evidence="2" key="1">
    <citation type="submission" date="2022-11" db="UniProtKB">
        <authorList>
            <consortium name="WormBaseParasite"/>
        </authorList>
    </citation>
    <scope>IDENTIFICATION</scope>
</reference>
<name>A0AC34R9T9_9BILA</name>
<dbReference type="WBParaSite" id="JU765_v2.g4661.t1">
    <property type="protein sequence ID" value="JU765_v2.g4661.t1"/>
    <property type="gene ID" value="JU765_v2.g4661"/>
</dbReference>
<evidence type="ECO:0000313" key="1">
    <source>
        <dbReference type="Proteomes" id="UP000887576"/>
    </source>
</evidence>
<accession>A0AC34R9T9</accession>
<protein>
    <submittedName>
        <fullName evidence="2">Peptidase S1 domain-containing protein</fullName>
    </submittedName>
</protein>
<proteinExistence type="predicted"/>